<dbReference type="EMBL" id="VSSQ01008379">
    <property type="protein sequence ID" value="MPM38704.1"/>
    <property type="molecule type" value="Genomic_DNA"/>
</dbReference>
<dbReference type="PANTHER" id="PTHR33204:SF29">
    <property type="entry name" value="TRANSCRIPTIONAL REGULATOR"/>
    <property type="match status" value="1"/>
</dbReference>
<dbReference type="GO" id="GO:0003677">
    <property type="term" value="F:DNA binding"/>
    <property type="evidence" value="ECO:0007669"/>
    <property type="project" value="UniProtKB-KW"/>
</dbReference>
<dbReference type="AlphaFoldDB" id="A0A644ZLS8"/>
<accession>A0A644ZLS8</accession>
<evidence type="ECO:0000259" key="4">
    <source>
        <dbReference type="PROSITE" id="PS51118"/>
    </source>
</evidence>
<proteinExistence type="predicted"/>
<dbReference type="PANTHER" id="PTHR33204">
    <property type="entry name" value="TRANSCRIPTIONAL REGULATOR, MARR FAMILY"/>
    <property type="match status" value="1"/>
</dbReference>
<sequence length="148" mass="16337">MAIVSTCPVETTMSMIGGKWKMYIISLLAEEPMRFGELRQGVPGISAKVLTSQLNELIADRLVSKKVYPEIPPHTEYALTAVGETLLPIITAMRIWGTEFARSMTGGSLEAFSDGHISKWGKVCFMDCKVCPFDGDCSAYREKIRAVL</sequence>
<keyword evidence="3" id="KW-0804">Transcription</keyword>
<evidence type="ECO:0000256" key="1">
    <source>
        <dbReference type="ARBA" id="ARBA00023015"/>
    </source>
</evidence>
<dbReference type="InterPro" id="IPR036388">
    <property type="entry name" value="WH-like_DNA-bd_sf"/>
</dbReference>
<reference evidence="5" key="1">
    <citation type="submission" date="2019-08" db="EMBL/GenBank/DDBJ databases">
        <authorList>
            <person name="Kucharzyk K."/>
            <person name="Murdoch R.W."/>
            <person name="Higgins S."/>
            <person name="Loffler F."/>
        </authorList>
    </citation>
    <scope>NUCLEOTIDE SEQUENCE</scope>
</reference>
<organism evidence="5">
    <name type="scientific">bioreactor metagenome</name>
    <dbReference type="NCBI Taxonomy" id="1076179"/>
    <lineage>
        <taxon>unclassified sequences</taxon>
        <taxon>metagenomes</taxon>
        <taxon>ecological metagenomes</taxon>
    </lineage>
</organism>
<evidence type="ECO:0000256" key="3">
    <source>
        <dbReference type="ARBA" id="ARBA00023163"/>
    </source>
</evidence>
<name>A0A644ZLS8_9ZZZZ</name>
<dbReference type="InterPro" id="IPR002577">
    <property type="entry name" value="HTH_HxlR"/>
</dbReference>
<dbReference type="PROSITE" id="PS51118">
    <property type="entry name" value="HTH_HXLR"/>
    <property type="match status" value="1"/>
</dbReference>
<dbReference type="InterPro" id="IPR036390">
    <property type="entry name" value="WH_DNA-bd_sf"/>
</dbReference>
<evidence type="ECO:0000256" key="2">
    <source>
        <dbReference type="ARBA" id="ARBA00023125"/>
    </source>
</evidence>
<evidence type="ECO:0000313" key="5">
    <source>
        <dbReference type="EMBL" id="MPM38704.1"/>
    </source>
</evidence>
<feature type="domain" description="HTH hxlR-type" evidence="4">
    <location>
        <begin position="7"/>
        <end position="105"/>
    </location>
</feature>
<keyword evidence="1" id="KW-0805">Transcription regulation</keyword>
<dbReference type="Gene3D" id="1.10.10.10">
    <property type="entry name" value="Winged helix-like DNA-binding domain superfamily/Winged helix DNA-binding domain"/>
    <property type="match status" value="1"/>
</dbReference>
<dbReference type="Pfam" id="PF01638">
    <property type="entry name" value="HxlR"/>
    <property type="match status" value="1"/>
</dbReference>
<dbReference type="SUPFAM" id="SSF46785">
    <property type="entry name" value="Winged helix' DNA-binding domain"/>
    <property type="match status" value="1"/>
</dbReference>
<comment type="caution">
    <text evidence="5">The sequence shown here is derived from an EMBL/GenBank/DDBJ whole genome shotgun (WGS) entry which is preliminary data.</text>
</comment>
<gene>
    <name evidence="5" type="ORF">SDC9_85334</name>
</gene>
<protein>
    <recommendedName>
        <fullName evidence="4">HTH hxlR-type domain-containing protein</fullName>
    </recommendedName>
</protein>
<keyword evidence="2" id="KW-0238">DNA-binding</keyword>